<dbReference type="EMBL" id="CP094532">
    <property type="protein sequence ID" value="UOE40967.1"/>
    <property type="molecule type" value="Genomic_DNA"/>
</dbReference>
<dbReference type="PANTHER" id="PTHR40588:SF1">
    <property type="entry name" value="MRNA INTERFERASE TOXIN YAFQ"/>
    <property type="match status" value="1"/>
</dbReference>
<dbReference type="Proteomes" id="UP000831460">
    <property type="component" value="Chromosome"/>
</dbReference>
<evidence type="ECO:0000256" key="1">
    <source>
        <dbReference type="ARBA" id="ARBA00022649"/>
    </source>
</evidence>
<name>A0ABY4BRZ6_9FLAO</name>
<dbReference type="InterPro" id="IPR004386">
    <property type="entry name" value="Toxin_YafQ-like"/>
</dbReference>
<keyword evidence="3" id="KW-1185">Reference proteome</keyword>
<dbReference type="PANTHER" id="PTHR40588">
    <property type="entry name" value="MRNA INTERFERASE TOXIN YAFQ"/>
    <property type="match status" value="1"/>
</dbReference>
<dbReference type="RefSeq" id="WP_243549150.1">
    <property type="nucleotide sequence ID" value="NZ_CP094532.1"/>
</dbReference>
<reference evidence="2 3" key="1">
    <citation type="submission" date="2022-03" db="EMBL/GenBank/DDBJ databases">
        <title>Chryseobacterium sp. isolated from particulate matters in swine house.</title>
        <authorList>
            <person name="Won M."/>
            <person name="Kim S.-J."/>
            <person name="Kwon S.-W."/>
        </authorList>
    </citation>
    <scope>NUCLEOTIDE SEQUENCE [LARGE SCALE GENOMIC DNA]</scope>
    <source>
        <strain evidence="2 3">SC2-2</strain>
    </source>
</reference>
<gene>
    <name evidence="2" type="ORF">MTP09_13840</name>
</gene>
<evidence type="ECO:0000313" key="3">
    <source>
        <dbReference type="Proteomes" id="UP000831460"/>
    </source>
</evidence>
<accession>A0ABY4BRZ6</accession>
<proteinExistence type="predicted"/>
<sequence>MEKKYNLIESGKFRRDVKKFLRNPALFEDIASTLEILEISGVKGISKKMVPHQLKGKYKDHWECHVRPDLLLIWFQFDEPTNTIYLTRIGSHSDLF</sequence>
<dbReference type="SUPFAM" id="SSF143011">
    <property type="entry name" value="RelE-like"/>
    <property type="match status" value="1"/>
</dbReference>
<protein>
    <submittedName>
        <fullName evidence="2">Type II toxin-antitoxin system YafQ family toxin</fullName>
    </submittedName>
</protein>
<dbReference type="Gene3D" id="3.30.2310.20">
    <property type="entry name" value="RelE-like"/>
    <property type="match status" value="1"/>
</dbReference>
<dbReference type="InterPro" id="IPR007712">
    <property type="entry name" value="RelE/ParE_toxin"/>
</dbReference>
<dbReference type="PIRSF" id="PIRSF006156">
    <property type="entry name" value="YafQ"/>
    <property type="match status" value="1"/>
</dbReference>
<keyword evidence="1" id="KW-1277">Toxin-antitoxin system</keyword>
<dbReference type="Pfam" id="PF15738">
    <property type="entry name" value="YafQ_toxin"/>
    <property type="match status" value="1"/>
</dbReference>
<evidence type="ECO:0000313" key="2">
    <source>
        <dbReference type="EMBL" id="UOE40967.1"/>
    </source>
</evidence>
<dbReference type="NCBIfam" id="TIGR02385">
    <property type="entry name" value="RelE_StbE"/>
    <property type="match status" value="1"/>
</dbReference>
<dbReference type="InterPro" id="IPR035093">
    <property type="entry name" value="RelE/ParE_toxin_dom_sf"/>
</dbReference>
<organism evidence="2 3">
    <name type="scientific">Chryseobacterium suipulveris</name>
    <dbReference type="NCBI Taxonomy" id="2929800"/>
    <lineage>
        <taxon>Bacteria</taxon>
        <taxon>Pseudomonadati</taxon>
        <taxon>Bacteroidota</taxon>
        <taxon>Flavobacteriia</taxon>
        <taxon>Flavobacteriales</taxon>
        <taxon>Weeksellaceae</taxon>
        <taxon>Chryseobacterium group</taxon>
        <taxon>Chryseobacterium</taxon>
    </lineage>
</organism>